<keyword evidence="2" id="KW-1185">Reference proteome</keyword>
<dbReference type="KEGG" id="psim:KR76_20830"/>
<gene>
    <name evidence="1" type="ORF">KR76_20830</name>
</gene>
<dbReference type="OrthoDB" id="3829882at2"/>
<name>A0A0A1DMH1_NOCSI</name>
<accession>A0A0A1DMH1</accession>
<evidence type="ECO:0000313" key="2">
    <source>
        <dbReference type="Proteomes" id="UP000030300"/>
    </source>
</evidence>
<dbReference type="RefSeq" id="WP_038680992.1">
    <property type="nucleotide sequence ID" value="NZ_BJMC01000010.1"/>
</dbReference>
<sequence>MSSPYAYGGQARAAFQGYWAAPGGSVPVWLLVEDGRLALLAPGQGLSGYVDVFRVPVYQARVSSAAQRITVTVGGTSYPVLARPIGPVVGAALGAAGAAAGLAGAELAHGRATVARAGNLAADASAFSRQGGPALLAALRQSGAPVRRIGYGPLLAIGFAVGLLVVLVVTVVTVAAIT</sequence>
<organism evidence="1 2">
    <name type="scientific">Nocardioides simplex</name>
    <name type="common">Arthrobacter simplex</name>
    <dbReference type="NCBI Taxonomy" id="2045"/>
    <lineage>
        <taxon>Bacteria</taxon>
        <taxon>Bacillati</taxon>
        <taxon>Actinomycetota</taxon>
        <taxon>Actinomycetes</taxon>
        <taxon>Propionibacteriales</taxon>
        <taxon>Nocardioidaceae</taxon>
        <taxon>Pimelobacter</taxon>
    </lineage>
</organism>
<dbReference type="Proteomes" id="UP000030300">
    <property type="component" value="Chromosome"/>
</dbReference>
<proteinExistence type="predicted"/>
<dbReference type="EMBL" id="CP009896">
    <property type="protein sequence ID" value="AIY18596.1"/>
    <property type="molecule type" value="Genomic_DNA"/>
</dbReference>
<reference evidence="1 2" key="1">
    <citation type="journal article" date="2015" name="Genome Announc.">
        <title>Complete Genome Sequence of Steroid-Transforming Nocardioides simplex VKM Ac-2033D.</title>
        <authorList>
            <person name="Shtratnikova V.Y."/>
            <person name="Schelkunov M.I."/>
            <person name="Pekov Y.A."/>
            <person name="Fokina V.V."/>
            <person name="Logacheva M.D."/>
            <person name="Sokolov S.L."/>
            <person name="Bragin E.Y."/>
            <person name="Ashapkin V.V."/>
            <person name="Donova M.V."/>
        </authorList>
    </citation>
    <scope>NUCLEOTIDE SEQUENCE [LARGE SCALE GENOMIC DNA]</scope>
    <source>
        <strain evidence="1 2">VKM Ac-2033D</strain>
    </source>
</reference>
<protein>
    <submittedName>
        <fullName evidence="1">Uncharacterized protein</fullName>
    </submittedName>
</protein>
<evidence type="ECO:0000313" key="1">
    <source>
        <dbReference type="EMBL" id="AIY18596.1"/>
    </source>
</evidence>
<dbReference type="STRING" id="2045.KR76_20830"/>
<dbReference type="AlphaFoldDB" id="A0A0A1DMH1"/>
<dbReference type="GeneID" id="96611236"/>
<dbReference type="HOGENOM" id="CLU_1509107_0_0_11"/>